<protein>
    <recommendedName>
        <fullName evidence="3">HTH crp-type domain-containing protein</fullName>
    </recommendedName>
</protein>
<reference evidence="1" key="2">
    <citation type="submission" date="2020-11" db="EMBL/GenBank/DDBJ databases">
        <title>Description of novel Gluconobacter species.</title>
        <authorList>
            <person name="Cleenwerck I."/>
            <person name="Cnockaert M."/>
            <person name="Borremans W."/>
            <person name="Wieme A.D."/>
            <person name="De Vuyst L."/>
            <person name="Vandamme P."/>
        </authorList>
    </citation>
    <scope>NUCLEOTIDE SEQUENCE</scope>
    <source>
        <strain evidence="1">R-71646</strain>
    </source>
</reference>
<proteinExistence type="predicted"/>
<evidence type="ECO:0000313" key="1">
    <source>
        <dbReference type="EMBL" id="MBF0884182.1"/>
    </source>
</evidence>
<evidence type="ECO:0008006" key="3">
    <source>
        <dbReference type="Google" id="ProtNLM"/>
    </source>
</evidence>
<sequence length="191" mass="21665">MRNVTRLKTQKDRLREDQAEQVRQALLPFFDNPDFDHDALGRVMVTVQRITTPAPGTTEPFVMIRPAQNRAVTLWLMKNSKRPMKAVDVWTLLFDHLFPHTGQIMLTREEIAEKVGIRVNEVTAIMNELVKFGAIFSEREKVAGMRGPGLVRYYMNRHVAEVGSRATQEELALIPKPGAKLEVLQGGKSSN</sequence>
<keyword evidence="2" id="KW-1185">Reference proteome</keyword>
<reference evidence="1" key="1">
    <citation type="submission" date="2020-04" db="EMBL/GenBank/DDBJ databases">
        <authorList>
            <person name="Sombolestani A."/>
        </authorList>
    </citation>
    <scope>NUCLEOTIDE SEQUENCE</scope>
    <source>
        <strain evidence="1">R-71646</strain>
    </source>
</reference>
<evidence type="ECO:0000313" key="2">
    <source>
        <dbReference type="Proteomes" id="UP000644588"/>
    </source>
</evidence>
<dbReference type="EMBL" id="JABCQF010000045">
    <property type="protein sequence ID" value="MBF0884182.1"/>
    <property type="molecule type" value="Genomic_DNA"/>
</dbReference>
<organism evidence="1 2">
    <name type="scientific">Gluconobacter potus</name>
    <dbReference type="NCBI Taxonomy" id="2724927"/>
    <lineage>
        <taxon>Bacteria</taxon>
        <taxon>Pseudomonadati</taxon>
        <taxon>Pseudomonadota</taxon>
        <taxon>Alphaproteobacteria</taxon>
        <taxon>Acetobacterales</taxon>
        <taxon>Acetobacteraceae</taxon>
        <taxon>Gluconobacter</taxon>
    </lineage>
</organism>
<gene>
    <name evidence="1" type="ORF">HKD31_15910</name>
</gene>
<name>A0ABR9YRK6_9PROT</name>
<dbReference type="Proteomes" id="UP000644588">
    <property type="component" value="Unassembled WGS sequence"/>
</dbReference>
<comment type="caution">
    <text evidence="1">The sequence shown here is derived from an EMBL/GenBank/DDBJ whole genome shotgun (WGS) entry which is preliminary data.</text>
</comment>
<dbReference type="RefSeq" id="WP_194265709.1">
    <property type="nucleotide sequence ID" value="NZ_JABCQF010000045.1"/>
</dbReference>
<accession>A0ABR9YRK6</accession>